<feature type="compositionally biased region" description="Pro residues" evidence="5">
    <location>
        <begin position="221"/>
        <end position="260"/>
    </location>
</feature>
<dbReference type="PROSITE" id="PS50114">
    <property type="entry name" value="GATA_ZN_FINGER_2"/>
    <property type="match status" value="1"/>
</dbReference>
<dbReference type="GO" id="GO:0006355">
    <property type="term" value="P:regulation of DNA-templated transcription"/>
    <property type="evidence" value="ECO:0007669"/>
    <property type="project" value="InterPro"/>
</dbReference>
<keyword evidence="2 4" id="KW-0863">Zinc-finger</keyword>
<feature type="compositionally biased region" description="Polar residues" evidence="5">
    <location>
        <begin position="47"/>
        <end position="66"/>
    </location>
</feature>
<keyword evidence="1" id="KW-0479">Metal-binding</keyword>
<comment type="caution">
    <text evidence="7">The sequence shown here is derived from an EMBL/GenBank/DDBJ whole genome shotgun (WGS) entry which is preliminary data.</text>
</comment>
<gene>
    <name evidence="7" type="ORF">CI238_08147</name>
</gene>
<evidence type="ECO:0000256" key="2">
    <source>
        <dbReference type="ARBA" id="ARBA00022771"/>
    </source>
</evidence>
<dbReference type="SMART" id="SM00401">
    <property type="entry name" value="ZnF_GATA"/>
    <property type="match status" value="1"/>
</dbReference>
<dbReference type="Proteomes" id="UP000076584">
    <property type="component" value="Unassembled WGS sequence"/>
</dbReference>
<dbReference type="EMBL" id="LFIW01000709">
    <property type="protein sequence ID" value="KZL85235.1"/>
    <property type="molecule type" value="Genomic_DNA"/>
</dbReference>
<feature type="compositionally biased region" description="Polar residues" evidence="5">
    <location>
        <begin position="117"/>
        <end position="129"/>
    </location>
</feature>
<keyword evidence="8" id="KW-1185">Reference proteome</keyword>
<name>A0A167EKB1_COLIC</name>
<dbReference type="PROSITE" id="PS00344">
    <property type="entry name" value="GATA_ZN_FINGER_1"/>
    <property type="match status" value="1"/>
</dbReference>
<proteinExistence type="predicted"/>
<sequence>MEAGGSGPRQSHPPSASHTERFETRHLPPRDPLDRHYRDGPAMATATLISPSSTHYGHPSSFSSGYQHAAPGPSIAGMISPIEPRRPSDESETPHRQSLPSLSEVISGAKPSPYPPSQASNMSGSQSFPSPFAPGPPRSYAESSTDKNSPRPPHHAATYAPRQEALPAMSDPPRPPPFAGRPTAPLSSFSAAQPSPPHKPEHMRDSDPRTAESAGPYAQHPAPPPPTIYPHPHPSQLPPGQVPLPAYPVSPRHGGPPLPSPFEAQRSAAHAEEAEYGPARAQYDRTLNRHLDAWGYQDCLSRIAGATRTIYNFAEAYGRIAAEQHGGHPLPDRLPTEREVNDMLDNVDYIRNSLDSVRQLVKESNERVRAAGKQKGYEDEDTPMYDGMNKNNYGITEVKKRRGRAAPPGRCHSCNRIDTPEWRRGPDGARTLCNACGLHYAKLERKRQLEARQIRPKPSDERS</sequence>
<feature type="compositionally biased region" description="Basic and acidic residues" evidence="5">
    <location>
        <begin position="18"/>
        <end position="39"/>
    </location>
</feature>
<protein>
    <submittedName>
        <fullName evidence="7">Gata zinc finger</fullName>
    </submittedName>
</protein>
<organism evidence="7 8">
    <name type="scientific">Colletotrichum incanum</name>
    <name type="common">Soybean anthracnose fungus</name>
    <dbReference type="NCBI Taxonomy" id="1573173"/>
    <lineage>
        <taxon>Eukaryota</taxon>
        <taxon>Fungi</taxon>
        <taxon>Dikarya</taxon>
        <taxon>Ascomycota</taxon>
        <taxon>Pezizomycotina</taxon>
        <taxon>Sordariomycetes</taxon>
        <taxon>Hypocreomycetidae</taxon>
        <taxon>Glomerellales</taxon>
        <taxon>Glomerellaceae</taxon>
        <taxon>Colletotrichum</taxon>
        <taxon>Colletotrichum spaethianum species complex</taxon>
    </lineage>
</organism>
<evidence type="ECO:0000256" key="4">
    <source>
        <dbReference type="PROSITE-ProRule" id="PRU00094"/>
    </source>
</evidence>
<feature type="compositionally biased region" description="Basic and acidic residues" evidence="5">
    <location>
        <begin position="198"/>
        <end position="210"/>
    </location>
</feature>
<evidence type="ECO:0000313" key="8">
    <source>
        <dbReference type="Proteomes" id="UP000076584"/>
    </source>
</evidence>
<dbReference type="InterPro" id="IPR051140">
    <property type="entry name" value="GATA_TF"/>
</dbReference>
<accession>A0A167EKB1</accession>
<keyword evidence="3" id="KW-0862">Zinc</keyword>
<reference evidence="7 8" key="1">
    <citation type="submission" date="2015-06" db="EMBL/GenBank/DDBJ databases">
        <title>Survival trade-offs in plant roots during colonization by closely related pathogenic and mutualistic fungi.</title>
        <authorList>
            <person name="Hacquard S."/>
            <person name="Kracher B."/>
            <person name="Hiruma K."/>
            <person name="Weinman A."/>
            <person name="Muench P."/>
            <person name="Garrido Oter R."/>
            <person name="Ver Loren van Themaat E."/>
            <person name="Dallerey J.-F."/>
            <person name="Damm U."/>
            <person name="Henrissat B."/>
            <person name="Lespinet O."/>
            <person name="Thon M."/>
            <person name="Kemen E."/>
            <person name="McHardy A.C."/>
            <person name="Schulze-Lefert P."/>
            <person name="O'Connell R.J."/>
        </authorList>
    </citation>
    <scope>NUCLEOTIDE SEQUENCE [LARGE SCALE GENOMIC DNA]</scope>
    <source>
        <strain evidence="7 8">MAFF 238704</strain>
    </source>
</reference>
<dbReference type="InterPro" id="IPR000679">
    <property type="entry name" value="Znf_GATA"/>
</dbReference>
<feature type="region of interest" description="Disordered" evidence="5">
    <location>
        <begin position="366"/>
        <end position="391"/>
    </location>
</feature>
<feature type="compositionally biased region" description="Polar residues" evidence="5">
    <location>
        <begin position="8"/>
        <end position="17"/>
    </location>
</feature>
<dbReference type="Gene3D" id="3.30.50.10">
    <property type="entry name" value="Erythroid Transcription Factor GATA-1, subunit A"/>
    <property type="match status" value="1"/>
</dbReference>
<dbReference type="InterPro" id="IPR013088">
    <property type="entry name" value="Znf_NHR/GATA"/>
</dbReference>
<evidence type="ECO:0000313" key="7">
    <source>
        <dbReference type="EMBL" id="KZL85235.1"/>
    </source>
</evidence>
<feature type="region of interest" description="Disordered" evidence="5">
    <location>
        <begin position="1"/>
        <end position="276"/>
    </location>
</feature>
<dbReference type="AlphaFoldDB" id="A0A167EKB1"/>
<evidence type="ECO:0000256" key="5">
    <source>
        <dbReference type="SAM" id="MobiDB-lite"/>
    </source>
</evidence>
<dbReference type="Pfam" id="PF00320">
    <property type="entry name" value="GATA"/>
    <property type="match status" value="1"/>
</dbReference>
<dbReference type="STRING" id="1573173.A0A167EKB1"/>
<evidence type="ECO:0000256" key="3">
    <source>
        <dbReference type="ARBA" id="ARBA00022833"/>
    </source>
</evidence>
<dbReference type="GO" id="GO:0043565">
    <property type="term" value="F:sequence-specific DNA binding"/>
    <property type="evidence" value="ECO:0007669"/>
    <property type="project" value="InterPro"/>
</dbReference>
<feature type="compositionally biased region" description="Pro residues" evidence="5">
    <location>
        <begin position="170"/>
        <end position="179"/>
    </location>
</feature>
<dbReference type="GO" id="GO:0008270">
    <property type="term" value="F:zinc ion binding"/>
    <property type="evidence" value="ECO:0007669"/>
    <property type="project" value="UniProtKB-KW"/>
</dbReference>
<feature type="domain" description="GATA-type" evidence="6">
    <location>
        <begin position="410"/>
        <end position="462"/>
    </location>
</feature>
<feature type="compositionally biased region" description="Basic and acidic residues" evidence="5">
    <location>
        <begin position="83"/>
        <end position="95"/>
    </location>
</feature>
<evidence type="ECO:0000256" key="1">
    <source>
        <dbReference type="ARBA" id="ARBA00022723"/>
    </source>
</evidence>
<dbReference type="PANTHER" id="PTHR45658">
    <property type="entry name" value="GATA TRANSCRIPTION FACTOR"/>
    <property type="match status" value="1"/>
</dbReference>
<evidence type="ECO:0000259" key="6">
    <source>
        <dbReference type="PROSITE" id="PS50114"/>
    </source>
</evidence>
<dbReference type="SUPFAM" id="SSF57716">
    <property type="entry name" value="Glucocorticoid receptor-like (DNA-binding domain)"/>
    <property type="match status" value="1"/>
</dbReference>
<dbReference type="CDD" id="cd00202">
    <property type="entry name" value="ZnF_GATA"/>
    <property type="match status" value="1"/>
</dbReference>